<dbReference type="SMART" id="SM00448">
    <property type="entry name" value="REC"/>
    <property type="match status" value="1"/>
</dbReference>
<dbReference type="SUPFAM" id="SSF52172">
    <property type="entry name" value="CheY-like"/>
    <property type="match status" value="1"/>
</dbReference>
<dbReference type="OrthoDB" id="281471at2"/>
<evidence type="ECO:0000313" key="4">
    <source>
        <dbReference type="EMBL" id="OHU93968.1"/>
    </source>
</evidence>
<evidence type="ECO:0000313" key="5">
    <source>
        <dbReference type="Proteomes" id="UP000180253"/>
    </source>
</evidence>
<dbReference type="CDD" id="cd17593">
    <property type="entry name" value="REC_CheC-like"/>
    <property type="match status" value="1"/>
</dbReference>
<proteinExistence type="predicted"/>
<evidence type="ECO:0000259" key="3">
    <source>
        <dbReference type="PROSITE" id="PS50110"/>
    </source>
</evidence>
<dbReference type="Gene3D" id="3.40.50.2300">
    <property type="match status" value="1"/>
</dbReference>
<dbReference type="PANTHER" id="PTHR44591:SF24">
    <property type="entry name" value="PROTEIN-GLUTAMATE METHYLESTERASE_PROTEIN-GLUTAMINE GLUTAMINASE 1"/>
    <property type="match status" value="1"/>
</dbReference>
<keyword evidence="5" id="KW-1185">Reference proteome</keyword>
<evidence type="ECO:0000256" key="2">
    <source>
        <dbReference type="PROSITE-ProRule" id="PRU00169"/>
    </source>
</evidence>
<feature type="domain" description="Response regulatory" evidence="3">
    <location>
        <begin position="4"/>
        <end position="120"/>
    </location>
</feature>
<feature type="modified residue" description="4-aspartylphosphate" evidence="2">
    <location>
        <position position="54"/>
    </location>
</feature>
<dbReference type="PANTHER" id="PTHR44591">
    <property type="entry name" value="STRESS RESPONSE REGULATOR PROTEIN 1"/>
    <property type="match status" value="1"/>
</dbReference>
<dbReference type="InterPro" id="IPR011006">
    <property type="entry name" value="CheY-like_superfamily"/>
</dbReference>
<dbReference type="RefSeq" id="WP_070993260.1">
    <property type="nucleotide sequence ID" value="NZ_CBCSHD010000004.1"/>
</dbReference>
<sequence length="122" mass="13590">MTYSILVCDDSTVARKQVIRCLSSALEVNVLQAKDGLEALSILKQQPIDLLCLDLTMPILDGLGVLEKMKAEPSIETFVVVISADIQPEMKHRVTQLGAIDFIEKPVDSTRLIELLHRYGIR</sequence>
<dbReference type="GO" id="GO:0000160">
    <property type="term" value="P:phosphorelay signal transduction system"/>
    <property type="evidence" value="ECO:0007669"/>
    <property type="project" value="InterPro"/>
</dbReference>
<dbReference type="InterPro" id="IPR001789">
    <property type="entry name" value="Sig_transdc_resp-reg_receiver"/>
</dbReference>
<dbReference type="AlphaFoldDB" id="A0A1S1N3I6"/>
<accession>A0A1S1N3I6</accession>
<dbReference type="Pfam" id="PF00072">
    <property type="entry name" value="Response_reg"/>
    <property type="match status" value="1"/>
</dbReference>
<evidence type="ECO:0000256" key="1">
    <source>
        <dbReference type="ARBA" id="ARBA00022553"/>
    </source>
</evidence>
<dbReference type="PROSITE" id="PS50110">
    <property type="entry name" value="RESPONSE_REGULATORY"/>
    <property type="match status" value="1"/>
</dbReference>
<organism evidence="4 5">
    <name type="scientific">Pseudoalteromonas byunsanensis</name>
    <dbReference type="NCBI Taxonomy" id="327939"/>
    <lineage>
        <taxon>Bacteria</taxon>
        <taxon>Pseudomonadati</taxon>
        <taxon>Pseudomonadota</taxon>
        <taxon>Gammaproteobacteria</taxon>
        <taxon>Alteromonadales</taxon>
        <taxon>Pseudoalteromonadaceae</taxon>
        <taxon>Pseudoalteromonas</taxon>
    </lineage>
</organism>
<protein>
    <submittedName>
        <fullName evidence="4">Response regulator</fullName>
    </submittedName>
</protein>
<reference evidence="4 5" key="1">
    <citation type="submission" date="2016-10" db="EMBL/GenBank/DDBJ databases">
        <title>Pseudoalteromonas amylolytica sp. nov., isolated from the surface seawater.</title>
        <authorList>
            <person name="Wu Y.-H."/>
            <person name="Cheng H."/>
            <person name="Jin X.-B."/>
            <person name="Wang C.-S."/>
            <person name="Xu X.-W."/>
        </authorList>
    </citation>
    <scope>NUCLEOTIDE SEQUENCE [LARGE SCALE GENOMIC DNA]</scope>
    <source>
        <strain evidence="4 5">JCM 12483</strain>
    </source>
</reference>
<dbReference type="Proteomes" id="UP000180253">
    <property type="component" value="Unassembled WGS sequence"/>
</dbReference>
<dbReference type="EMBL" id="MNAN01000035">
    <property type="protein sequence ID" value="OHU93968.1"/>
    <property type="molecule type" value="Genomic_DNA"/>
</dbReference>
<dbReference type="STRING" id="327939.BIW53_17240"/>
<comment type="caution">
    <text evidence="4">The sequence shown here is derived from an EMBL/GenBank/DDBJ whole genome shotgun (WGS) entry which is preliminary data.</text>
</comment>
<name>A0A1S1N3I6_9GAMM</name>
<dbReference type="InterPro" id="IPR050595">
    <property type="entry name" value="Bact_response_regulator"/>
</dbReference>
<keyword evidence="1 2" id="KW-0597">Phosphoprotein</keyword>
<gene>
    <name evidence="4" type="ORF">BIW53_17240</name>
</gene>